<accession>A0A7M6UVX8</accession>
<comment type="similarity">
    <text evidence="10">Belongs to the insect chemoreceptor superfamily. Heteromeric odorant receptor channel (TC 1.A.69) family.</text>
</comment>
<reference evidence="11" key="1">
    <citation type="submission" date="2021-01" db="UniProtKB">
        <authorList>
            <consortium name="EnsemblMetazoa"/>
        </authorList>
    </citation>
    <scope>IDENTIFICATION</scope>
</reference>
<dbReference type="Proteomes" id="UP000002358">
    <property type="component" value="Chromosome 1"/>
</dbReference>
<evidence type="ECO:0000256" key="7">
    <source>
        <dbReference type="ARBA" id="ARBA00023136"/>
    </source>
</evidence>
<keyword evidence="7 10" id="KW-0472">Membrane</keyword>
<evidence type="ECO:0000256" key="2">
    <source>
        <dbReference type="ARBA" id="ARBA00022475"/>
    </source>
</evidence>
<dbReference type="PANTHER" id="PTHR21137:SF35">
    <property type="entry name" value="ODORANT RECEPTOR 19A-RELATED"/>
    <property type="match status" value="1"/>
</dbReference>
<keyword evidence="12" id="KW-1185">Reference proteome</keyword>
<evidence type="ECO:0000256" key="4">
    <source>
        <dbReference type="ARBA" id="ARBA00022692"/>
    </source>
</evidence>
<evidence type="ECO:0000256" key="3">
    <source>
        <dbReference type="ARBA" id="ARBA00022606"/>
    </source>
</evidence>
<keyword evidence="4 10" id="KW-0812">Transmembrane</keyword>
<evidence type="ECO:0000256" key="5">
    <source>
        <dbReference type="ARBA" id="ARBA00022725"/>
    </source>
</evidence>
<comment type="caution">
    <text evidence="10">Lacks conserved residue(s) required for the propagation of feature annotation.</text>
</comment>
<dbReference type="GeneID" id="100463180"/>
<dbReference type="EnsemblMetazoa" id="NM_001190684">
    <property type="protein sequence ID" value="NP_001177613"/>
    <property type="gene ID" value="GeneID_100463180"/>
</dbReference>
<dbReference type="SMR" id="A0A7M6UVX8"/>
<feature type="transmembrane region" description="Helical" evidence="10">
    <location>
        <begin position="272"/>
        <end position="295"/>
    </location>
</feature>
<dbReference type="Pfam" id="PF02949">
    <property type="entry name" value="7tm_6"/>
    <property type="match status" value="1"/>
</dbReference>
<protein>
    <recommendedName>
        <fullName evidence="10">Odorant receptor</fullName>
    </recommendedName>
</protein>
<evidence type="ECO:0000313" key="12">
    <source>
        <dbReference type="Proteomes" id="UP000002358"/>
    </source>
</evidence>
<feature type="transmembrane region" description="Helical" evidence="10">
    <location>
        <begin position="191"/>
        <end position="213"/>
    </location>
</feature>
<dbReference type="AlphaFoldDB" id="A0A7M6UVX8"/>
<dbReference type="GO" id="GO:0004984">
    <property type="term" value="F:olfactory receptor activity"/>
    <property type="evidence" value="ECO:0007669"/>
    <property type="project" value="InterPro"/>
</dbReference>
<proteinExistence type="inferred from homology"/>
<feature type="transmembrane region" description="Helical" evidence="10">
    <location>
        <begin position="307"/>
        <end position="328"/>
    </location>
</feature>
<dbReference type="OrthoDB" id="8185860at2759"/>
<keyword evidence="9 10" id="KW-0807">Transducer</keyword>
<keyword evidence="6 10" id="KW-1133">Transmembrane helix</keyword>
<dbReference type="GO" id="GO:0005886">
    <property type="term" value="C:plasma membrane"/>
    <property type="evidence" value="ECO:0007669"/>
    <property type="project" value="UniProtKB-SubCell"/>
</dbReference>
<keyword evidence="2" id="KW-1003">Cell membrane</keyword>
<dbReference type="GO" id="GO:0005549">
    <property type="term" value="F:odorant binding"/>
    <property type="evidence" value="ECO:0007669"/>
    <property type="project" value="InterPro"/>
</dbReference>
<evidence type="ECO:0000256" key="10">
    <source>
        <dbReference type="RuleBase" id="RU351113"/>
    </source>
</evidence>
<evidence type="ECO:0000313" key="11">
    <source>
        <dbReference type="EnsemblMetazoa" id="NP_001177613"/>
    </source>
</evidence>
<keyword evidence="3 10" id="KW-0716">Sensory transduction</keyword>
<dbReference type="InterPro" id="IPR004117">
    <property type="entry name" value="7tm6_olfct_rcpt"/>
</dbReference>
<evidence type="ECO:0000256" key="9">
    <source>
        <dbReference type="ARBA" id="ARBA00023224"/>
    </source>
</evidence>
<dbReference type="KEGG" id="nvi:100463180"/>
<dbReference type="PANTHER" id="PTHR21137">
    <property type="entry name" value="ODORANT RECEPTOR"/>
    <property type="match status" value="1"/>
</dbReference>
<dbReference type="CTD" id="100463180"/>
<comment type="subcellular location">
    <subcellularLocation>
        <location evidence="1 10">Cell membrane</location>
        <topology evidence="1 10">Multi-pass membrane protein</topology>
    </subcellularLocation>
</comment>
<dbReference type="RefSeq" id="NP_001177613.1">
    <property type="nucleotide sequence ID" value="NM_001190684.1"/>
</dbReference>
<name>A0A7M6UVX8_NASVI</name>
<evidence type="ECO:0000256" key="8">
    <source>
        <dbReference type="ARBA" id="ARBA00023170"/>
    </source>
</evidence>
<keyword evidence="5 10" id="KW-0552">Olfaction</keyword>
<evidence type="ECO:0000256" key="1">
    <source>
        <dbReference type="ARBA" id="ARBA00004651"/>
    </source>
</evidence>
<sequence length="403" mass="47052">MQTKEETIEVNAQYYFSLNLNLMSMIGLKCNMTENVGRFYHRIPTFITNVCALMYQSMTVYYLVEAISAKNTSLSIQIISQLVSNIQCFTKGFFLAFGINKIQFILQEKQILWKKYPPNNNNHHTILGIAQQTLTFCKFYVVAIFSCVMSYDVPLAINIFMQYLKRESTNYTYDLSRRVILVKYPFEVTEISTYVILCLQEALFVFIQCIFWVNSDTLFAQVTTHIGLQFKILKCDIEAAFNRDDAKNKEILIELVNRHRELLRICMLIEDVFSPIIFCTVFLSSINICVNVIGVRETISEKAYLDTGIYFTMLLITLFQIFFFCIFAEKLTEETRSLADAVYNLNWTIKDYKLRVYINLIIMRAQKPFYCTAYGFFPIGHQKLTGIISTSYSYYMMLQTTDK</sequence>
<evidence type="ECO:0000256" key="6">
    <source>
        <dbReference type="ARBA" id="ARBA00022989"/>
    </source>
</evidence>
<keyword evidence="8 10" id="KW-0675">Receptor</keyword>
<dbReference type="GO" id="GO:0007165">
    <property type="term" value="P:signal transduction"/>
    <property type="evidence" value="ECO:0007669"/>
    <property type="project" value="UniProtKB-KW"/>
</dbReference>
<organism evidence="11 12">
    <name type="scientific">Nasonia vitripennis</name>
    <name type="common">Parasitic wasp</name>
    <dbReference type="NCBI Taxonomy" id="7425"/>
    <lineage>
        <taxon>Eukaryota</taxon>
        <taxon>Metazoa</taxon>
        <taxon>Ecdysozoa</taxon>
        <taxon>Arthropoda</taxon>
        <taxon>Hexapoda</taxon>
        <taxon>Insecta</taxon>
        <taxon>Pterygota</taxon>
        <taxon>Neoptera</taxon>
        <taxon>Endopterygota</taxon>
        <taxon>Hymenoptera</taxon>
        <taxon>Apocrita</taxon>
        <taxon>Proctotrupomorpha</taxon>
        <taxon>Chalcidoidea</taxon>
        <taxon>Pteromalidae</taxon>
        <taxon>Pteromalinae</taxon>
        <taxon>Nasonia</taxon>
    </lineage>
</organism>
<feature type="transmembrane region" description="Helical" evidence="10">
    <location>
        <begin position="139"/>
        <end position="161"/>
    </location>
</feature>